<comment type="caution">
    <text evidence="9">The sequence shown here is derived from an EMBL/GenBank/DDBJ whole genome shotgun (WGS) entry which is preliminary data.</text>
</comment>
<keyword evidence="5 7" id="KW-0067">ATP-binding</keyword>
<dbReference type="NCBIfam" id="TIGR01499">
    <property type="entry name" value="folC"/>
    <property type="match status" value="1"/>
</dbReference>
<dbReference type="InterPro" id="IPR018109">
    <property type="entry name" value="Folylpolyglutamate_synth_CS"/>
</dbReference>
<evidence type="ECO:0000256" key="6">
    <source>
        <dbReference type="ARBA" id="ARBA00022842"/>
    </source>
</evidence>
<dbReference type="GO" id="GO:0046872">
    <property type="term" value="F:metal ion binding"/>
    <property type="evidence" value="ECO:0007669"/>
    <property type="project" value="UniProtKB-KW"/>
</dbReference>
<gene>
    <name evidence="9" type="ORF">IAB80_08710</name>
</gene>
<evidence type="ECO:0000259" key="8">
    <source>
        <dbReference type="Pfam" id="PF08245"/>
    </source>
</evidence>
<dbReference type="Gene3D" id="3.90.190.20">
    <property type="entry name" value="Mur ligase, C-terminal domain"/>
    <property type="match status" value="1"/>
</dbReference>
<evidence type="ECO:0000256" key="3">
    <source>
        <dbReference type="ARBA" id="ARBA00022723"/>
    </source>
</evidence>
<proteinExistence type="inferred from homology"/>
<dbReference type="GO" id="GO:0004326">
    <property type="term" value="F:tetrahydrofolylpolyglutamate synthase activity"/>
    <property type="evidence" value="ECO:0007669"/>
    <property type="project" value="InterPro"/>
</dbReference>
<feature type="domain" description="Mur ligase central" evidence="8">
    <location>
        <begin position="46"/>
        <end position="278"/>
    </location>
</feature>
<dbReference type="InterPro" id="IPR036615">
    <property type="entry name" value="Mur_ligase_C_dom_sf"/>
</dbReference>
<keyword evidence="3" id="KW-0479">Metal-binding</keyword>
<sequence length="462" mass="50592">MIGELFVRFPSFQKVGAGAYKPGLERMEFFDSLAGHPHRKYRTIHVAGTNGKGSVSSMLASVLAAGGQKVGLYTSPHIRDFRERMRIVDSTAGSAGGKDAVQYITKEEVWDFISAWRDTFDHLEMSFFEITTAMAFSWFADRGVDVAVIETGLGGRLDSTNIITPGLSVITNIGLDHCDMLGGTLPEIAFEKAGIIKPEVPVVVGESDPLTDPVFERKVLYTNLSSPAYMGDRARIMSLLTFADKVTPSLWDSHAEILRNMDLKGEYQAKNLRTVLAALDVLPSTGVPGASADKTAVKDALERTAAITDFHGRWEKLSDDPYIICDIGHNSHGLKYNFHQLSSMLADGVFSSLIIVYGSVSDKDYESVFPLMPENAVYVFTSASGKRALPAQTLKQKYMDFCSRAGRPSDRIYCAHDVEAAVGMAEDLYRDMVPGSSARPLIYIGGSTYVVAEAVNILRPRQ</sequence>
<dbReference type="PANTHER" id="PTHR11136:SF0">
    <property type="entry name" value="DIHYDROFOLATE SYNTHETASE-RELATED"/>
    <property type="match status" value="1"/>
</dbReference>
<dbReference type="Proteomes" id="UP000823771">
    <property type="component" value="Unassembled WGS sequence"/>
</dbReference>
<comment type="similarity">
    <text evidence="1 7">Belongs to the folylpolyglutamate synthase family.</text>
</comment>
<dbReference type="SUPFAM" id="SSF53244">
    <property type="entry name" value="MurD-like peptide ligases, peptide-binding domain"/>
    <property type="match status" value="1"/>
</dbReference>
<evidence type="ECO:0000313" key="10">
    <source>
        <dbReference type="Proteomes" id="UP000823771"/>
    </source>
</evidence>
<dbReference type="PIRSF" id="PIRSF001563">
    <property type="entry name" value="Folylpolyglu_synth"/>
    <property type="match status" value="1"/>
</dbReference>
<dbReference type="GO" id="GO:0005524">
    <property type="term" value="F:ATP binding"/>
    <property type="evidence" value="ECO:0007669"/>
    <property type="project" value="UniProtKB-KW"/>
</dbReference>
<keyword evidence="4 7" id="KW-0547">Nucleotide-binding</keyword>
<evidence type="ECO:0000256" key="4">
    <source>
        <dbReference type="ARBA" id="ARBA00022741"/>
    </source>
</evidence>
<evidence type="ECO:0000256" key="1">
    <source>
        <dbReference type="ARBA" id="ARBA00008276"/>
    </source>
</evidence>
<dbReference type="PROSITE" id="PS01012">
    <property type="entry name" value="FOLYLPOLYGLU_SYNT_2"/>
    <property type="match status" value="1"/>
</dbReference>
<keyword evidence="2 7" id="KW-0436">Ligase</keyword>
<dbReference type="Gene3D" id="3.40.1190.10">
    <property type="entry name" value="Mur-like, catalytic domain"/>
    <property type="match status" value="1"/>
</dbReference>
<organism evidence="9 10">
    <name type="scientific">Candidatus Cryptobacteroides excrementipullorum</name>
    <dbReference type="NCBI Taxonomy" id="2840761"/>
    <lineage>
        <taxon>Bacteria</taxon>
        <taxon>Pseudomonadati</taxon>
        <taxon>Bacteroidota</taxon>
        <taxon>Bacteroidia</taxon>
        <taxon>Bacteroidales</taxon>
        <taxon>Candidatus Cryptobacteroides</taxon>
    </lineage>
</organism>
<dbReference type="GO" id="GO:0008841">
    <property type="term" value="F:dihydrofolate synthase activity"/>
    <property type="evidence" value="ECO:0007669"/>
    <property type="project" value="TreeGrafter"/>
</dbReference>
<dbReference type="InterPro" id="IPR036565">
    <property type="entry name" value="Mur-like_cat_sf"/>
</dbReference>
<dbReference type="Pfam" id="PF08245">
    <property type="entry name" value="Mur_ligase_M"/>
    <property type="match status" value="1"/>
</dbReference>
<evidence type="ECO:0000256" key="2">
    <source>
        <dbReference type="ARBA" id="ARBA00022598"/>
    </source>
</evidence>
<reference evidence="9" key="1">
    <citation type="submission" date="2020-10" db="EMBL/GenBank/DDBJ databases">
        <authorList>
            <person name="Gilroy R."/>
        </authorList>
    </citation>
    <scope>NUCLEOTIDE SEQUENCE</scope>
    <source>
        <strain evidence="9">2478</strain>
    </source>
</reference>
<dbReference type="PROSITE" id="PS01011">
    <property type="entry name" value="FOLYLPOLYGLU_SYNT_1"/>
    <property type="match status" value="1"/>
</dbReference>
<dbReference type="InterPro" id="IPR013221">
    <property type="entry name" value="Mur_ligase_cen"/>
</dbReference>
<evidence type="ECO:0000256" key="5">
    <source>
        <dbReference type="ARBA" id="ARBA00022840"/>
    </source>
</evidence>
<reference evidence="9" key="2">
    <citation type="journal article" date="2021" name="PeerJ">
        <title>Extensive microbial diversity within the chicken gut microbiome revealed by metagenomics and culture.</title>
        <authorList>
            <person name="Gilroy R."/>
            <person name="Ravi A."/>
            <person name="Getino M."/>
            <person name="Pursley I."/>
            <person name="Horton D.L."/>
            <person name="Alikhan N.F."/>
            <person name="Baker D."/>
            <person name="Gharbi K."/>
            <person name="Hall N."/>
            <person name="Watson M."/>
            <person name="Adriaenssens E.M."/>
            <person name="Foster-Nyarko E."/>
            <person name="Jarju S."/>
            <person name="Secka A."/>
            <person name="Antonio M."/>
            <person name="Oren A."/>
            <person name="Chaudhuri R.R."/>
            <person name="La Ragione R."/>
            <person name="Hildebrand F."/>
            <person name="Pallen M.J."/>
        </authorList>
    </citation>
    <scope>NUCLEOTIDE SEQUENCE</scope>
    <source>
        <strain evidence="9">2478</strain>
    </source>
</reference>
<evidence type="ECO:0000313" key="9">
    <source>
        <dbReference type="EMBL" id="MBO8478950.1"/>
    </source>
</evidence>
<name>A0A9D9IV67_9BACT</name>
<evidence type="ECO:0000256" key="7">
    <source>
        <dbReference type="PIRNR" id="PIRNR001563"/>
    </source>
</evidence>
<dbReference type="PANTHER" id="PTHR11136">
    <property type="entry name" value="FOLYLPOLYGLUTAMATE SYNTHASE-RELATED"/>
    <property type="match status" value="1"/>
</dbReference>
<keyword evidence="6" id="KW-0460">Magnesium</keyword>
<dbReference type="InterPro" id="IPR001645">
    <property type="entry name" value="Folylpolyglutamate_synth"/>
</dbReference>
<dbReference type="EMBL" id="JADILZ010000079">
    <property type="protein sequence ID" value="MBO8478950.1"/>
    <property type="molecule type" value="Genomic_DNA"/>
</dbReference>
<dbReference type="AlphaFoldDB" id="A0A9D9IV67"/>
<protein>
    <submittedName>
        <fullName evidence="9">Bifunctional folylpolyglutamate synthase/dihydrofolate synthase</fullName>
    </submittedName>
</protein>
<dbReference type="GO" id="GO:0005737">
    <property type="term" value="C:cytoplasm"/>
    <property type="evidence" value="ECO:0007669"/>
    <property type="project" value="TreeGrafter"/>
</dbReference>
<dbReference type="SUPFAM" id="SSF53623">
    <property type="entry name" value="MurD-like peptide ligases, catalytic domain"/>
    <property type="match status" value="1"/>
</dbReference>
<accession>A0A9D9IV67</accession>